<dbReference type="EMBL" id="CP039371">
    <property type="protein sequence ID" value="QCI12168.1"/>
    <property type="molecule type" value="Genomic_DNA"/>
</dbReference>
<feature type="region of interest" description="Disordered" evidence="1">
    <location>
        <begin position="60"/>
        <end position="84"/>
    </location>
</feature>
<reference evidence="3" key="1">
    <citation type="submission" date="2019-04" db="EMBL/GenBank/DDBJ databases">
        <title>Genome sequence of Pseudomonas putida 1290, an auxin catabolizing strain.</title>
        <authorList>
            <person name="Laird T.S."/>
            <person name="Leveau J.H.J."/>
        </authorList>
    </citation>
    <scope>NUCLEOTIDE SEQUENCE [LARGE SCALE GENOMIC DNA]</scope>
    <source>
        <strain evidence="3">1290</strain>
    </source>
</reference>
<organism evidence="2 3">
    <name type="scientific">Pseudomonas putida</name>
    <name type="common">Arthrobacter siderocapsulatus</name>
    <dbReference type="NCBI Taxonomy" id="303"/>
    <lineage>
        <taxon>Bacteria</taxon>
        <taxon>Pseudomonadati</taxon>
        <taxon>Pseudomonadota</taxon>
        <taxon>Gammaproteobacteria</taxon>
        <taxon>Pseudomonadales</taxon>
        <taxon>Pseudomonadaceae</taxon>
        <taxon>Pseudomonas</taxon>
    </lineage>
</organism>
<proteinExistence type="predicted"/>
<dbReference type="OrthoDB" id="7019745at2"/>
<evidence type="ECO:0000256" key="1">
    <source>
        <dbReference type="SAM" id="MobiDB-lite"/>
    </source>
</evidence>
<gene>
    <name evidence="2" type="ORF">E6B08_12725</name>
</gene>
<name>A0A4D6XBX4_PSEPU</name>
<protein>
    <submittedName>
        <fullName evidence="2">Uncharacterized protein</fullName>
    </submittedName>
</protein>
<dbReference type="Proteomes" id="UP000298551">
    <property type="component" value="Chromosome"/>
</dbReference>
<accession>A0A4D6XBX4</accession>
<dbReference type="RefSeq" id="WP_136914328.1">
    <property type="nucleotide sequence ID" value="NZ_CP039371.1"/>
</dbReference>
<dbReference type="AlphaFoldDB" id="A0A4D6XBX4"/>
<sequence length="84" mass="9344">MARNPFLISYICDNQAGHCHMESEDHALSMEQARSYLQGLYRGEACSFRDVQVQRMHSANLGQTSTPGDPIEFFPHGSAPLGEC</sequence>
<evidence type="ECO:0000313" key="3">
    <source>
        <dbReference type="Proteomes" id="UP000298551"/>
    </source>
</evidence>
<evidence type="ECO:0000313" key="2">
    <source>
        <dbReference type="EMBL" id="QCI12168.1"/>
    </source>
</evidence>